<gene>
    <name evidence="3" type="ORF">HSCHL_0967</name>
</gene>
<dbReference type="Pfam" id="PF06114">
    <property type="entry name" value="Peptidase_M78"/>
    <property type="match status" value="1"/>
</dbReference>
<dbReference type="Proteomes" id="UP000244180">
    <property type="component" value="Unassembled WGS sequence"/>
</dbReference>
<dbReference type="Pfam" id="PF01381">
    <property type="entry name" value="HTH_3"/>
    <property type="match status" value="1"/>
</dbReference>
<dbReference type="InterPro" id="IPR010982">
    <property type="entry name" value="Lambda_DNA-bd_dom_sf"/>
</dbReference>
<dbReference type="GO" id="GO:0003677">
    <property type="term" value="F:DNA binding"/>
    <property type="evidence" value="ECO:0007669"/>
    <property type="project" value="InterPro"/>
</dbReference>
<evidence type="ECO:0000313" key="3">
    <source>
        <dbReference type="EMBL" id="PTQ51891.1"/>
    </source>
</evidence>
<dbReference type="InterPro" id="IPR052345">
    <property type="entry name" value="Rad_response_metalloprotease"/>
</dbReference>
<dbReference type="SUPFAM" id="SSF47413">
    <property type="entry name" value="lambda repressor-like DNA-binding domains"/>
    <property type="match status" value="1"/>
</dbReference>
<evidence type="ECO:0000313" key="4">
    <source>
        <dbReference type="Proteomes" id="UP000244180"/>
    </source>
</evidence>
<comment type="caution">
    <text evidence="3">The sequence shown here is derived from an EMBL/GenBank/DDBJ whole genome shotgun (WGS) entry which is preliminary data.</text>
</comment>
<dbReference type="RefSeq" id="WP_273000515.1">
    <property type="nucleotide sequence ID" value="NZ_PEBV01000033.1"/>
</dbReference>
<accession>A0A2T5G6S7</accession>
<dbReference type="InterPro" id="IPR010359">
    <property type="entry name" value="IrrE_HExxH"/>
</dbReference>
<comment type="similarity">
    <text evidence="1">Belongs to the short-chain fatty acyl-CoA assimilation regulator (ScfR) family.</text>
</comment>
<dbReference type="PANTHER" id="PTHR43236:SF1">
    <property type="entry name" value="BLL7220 PROTEIN"/>
    <property type="match status" value="1"/>
</dbReference>
<feature type="domain" description="HTH cro/C1-type" evidence="2">
    <location>
        <begin position="9"/>
        <end position="63"/>
    </location>
</feature>
<dbReference type="PANTHER" id="PTHR43236">
    <property type="entry name" value="ANTITOXIN HIGA1"/>
    <property type="match status" value="1"/>
</dbReference>
<dbReference type="EMBL" id="PEBV01000033">
    <property type="protein sequence ID" value="PTQ51891.1"/>
    <property type="molecule type" value="Genomic_DNA"/>
</dbReference>
<dbReference type="SMART" id="SM00530">
    <property type="entry name" value="HTH_XRE"/>
    <property type="match status" value="1"/>
</dbReference>
<sequence length="385" mass="43777">MRMIRHHRIRALRELQGLTQEELARKVGVSRQSVAAWERGEAIPNLENLILLARALGVPFETFLGSGEDKAELSFLFRAESLVMTRDVLPGYDQKALEYAEPENMLGDMLAGYAKKALEYAELENMLGEAPELPPQFPGFDARPEFVEKAARSIREWLGVGAGVLHDVFGRLEDKGFKIFFEPLLPDISGFSAYSPDFGVAFFINRNHPGERQIFTALHELGHLVFHRNEYSSSGVLVLSKDDPREQGANRFAAAVLLPPETVREELHPVGRKLSFPLLRQLKRKYSVSIRTLVRRAADVGLIDKSRADWYRRWLDERYGPTGEPDQLPSFVESPRFKRLVVLAVSREKISRSRAVELLGISMLELDELIRDWPEQELSPVESDR</sequence>
<reference evidence="3 4" key="1">
    <citation type="submission" date="2017-08" db="EMBL/GenBank/DDBJ databases">
        <title>Burning lignite coal seam in the remote Altai Mountains harbors a hydrogen-driven thermophilic microbial community.</title>
        <authorList>
            <person name="Kadnikov V.V."/>
            <person name="Mardanov A.V."/>
            <person name="Ivasenko D."/>
            <person name="Beletsky A.V."/>
            <person name="Karnachuk O.V."/>
            <person name="Ravin N.V."/>
        </authorList>
    </citation>
    <scope>NUCLEOTIDE SEQUENCE [LARGE SCALE GENOMIC DNA]</scope>
    <source>
        <strain evidence="3">AL33</strain>
    </source>
</reference>
<evidence type="ECO:0000256" key="1">
    <source>
        <dbReference type="ARBA" id="ARBA00007227"/>
    </source>
</evidence>
<proteinExistence type="inferred from homology"/>
<evidence type="ECO:0000259" key="2">
    <source>
        <dbReference type="PROSITE" id="PS50943"/>
    </source>
</evidence>
<dbReference type="PROSITE" id="PS50943">
    <property type="entry name" value="HTH_CROC1"/>
    <property type="match status" value="1"/>
</dbReference>
<dbReference type="CDD" id="cd00093">
    <property type="entry name" value="HTH_XRE"/>
    <property type="match status" value="1"/>
</dbReference>
<name>A0A2T5G6S7_HYDSH</name>
<protein>
    <submittedName>
        <fullName evidence="3">Transcriptional regulator</fullName>
    </submittedName>
</protein>
<dbReference type="Gene3D" id="1.10.10.2910">
    <property type="match status" value="1"/>
</dbReference>
<dbReference type="AlphaFoldDB" id="A0A2T5G6S7"/>
<organism evidence="3 4">
    <name type="scientific">Hydrogenibacillus schlegelii</name>
    <name type="common">Bacillus schlegelii</name>
    <dbReference type="NCBI Taxonomy" id="1484"/>
    <lineage>
        <taxon>Bacteria</taxon>
        <taxon>Bacillati</taxon>
        <taxon>Bacillota</taxon>
        <taxon>Bacilli</taxon>
        <taxon>Bacillales</taxon>
        <taxon>Bacillales Family X. Incertae Sedis</taxon>
        <taxon>Hydrogenibacillus</taxon>
    </lineage>
</organism>
<dbReference type="InterPro" id="IPR001387">
    <property type="entry name" value="Cro/C1-type_HTH"/>
</dbReference>
<dbReference type="Gene3D" id="1.10.260.40">
    <property type="entry name" value="lambda repressor-like DNA-binding domains"/>
    <property type="match status" value="1"/>
</dbReference>